<dbReference type="EMBL" id="CAXLJM020000049">
    <property type="protein sequence ID" value="CAL8112980.1"/>
    <property type="molecule type" value="Genomic_DNA"/>
</dbReference>
<comment type="caution">
    <text evidence="2">The sequence shown here is derived from an EMBL/GenBank/DDBJ whole genome shotgun (WGS) entry which is preliminary data.</text>
</comment>
<dbReference type="Proteomes" id="UP001642540">
    <property type="component" value="Unassembled WGS sequence"/>
</dbReference>
<organism evidence="2 3">
    <name type="scientific">Orchesella dallaii</name>
    <dbReference type="NCBI Taxonomy" id="48710"/>
    <lineage>
        <taxon>Eukaryota</taxon>
        <taxon>Metazoa</taxon>
        <taxon>Ecdysozoa</taxon>
        <taxon>Arthropoda</taxon>
        <taxon>Hexapoda</taxon>
        <taxon>Collembola</taxon>
        <taxon>Entomobryomorpha</taxon>
        <taxon>Entomobryoidea</taxon>
        <taxon>Orchesellidae</taxon>
        <taxon>Orchesellinae</taxon>
        <taxon>Orchesella</taxon>
    </lineage>
</organism>
<name>A0ABP1QWC8_9HEXA</name>
<keyword evidence="3" id="KW-1185">Reference proteome</keyword>
<protein>
    <submittedName>
        <fullName evidence="2">Uncharacterized protein</fullName>
    </submittedName>
</protein>
<feature type="chain" id="PRO_5046098936" evidence="1">
    <location>
        <begin position="30"/>
        <end position="661"/>
    </location>
</feature>
<evidence type="ECO:0000313" key="2">
    <source>
        <dbReference type="EMBL" id="CAL8112980.1"/>
    </source>
</evidence>
<keyword evidence="1" id="KW-0732">Signal</keyword>
<evidence type="ECO:0000313" key="3">
    <source>
        <dbReference type="Proteomes" id="UP001642540"/>
    </source>
</evidence>
<proteinExistence type="predicted"/>
<reference evidence="2 3" key="1">
    <citation type="submission" date="2024-08" db="EMBL/GenBank/DDBJ databases">
        <authorList>
            <person name="Cucini C."/>
            <person name="Frati F."/>
        </authorList>
    </citation>
    <scope>NUCLEOTIDE SEQUENCE [LARGE SCALE GENOMIC DNA]</scope>
</reference>
<sequence length="661" mass="75204">MCSSKRNYPSTLLYVLVVTLLSAYNTVKCEDEIISETDNDLTTPAPPAVESVDDQVEFIARYVNNKNPVLEIEGFEKCEASECQVICGTKDKSKAFCDSKNKKLCMCAMDNFMSSNVEGIIKAVDREDPRERNCSFACNIRNSYARIWSKTDGTRNCNCLLNQVTTTGITLCDEFAIKDLCKTVCRCSHAVCAFNGICLCRGSWSDAFNLKLPNVRKELQTDKQECSSLCNEYSTEYVPILYDSKVDDTEASKNYDFREKYCMCGPEEKVGGSKTMADKLRDQGFQQCTGLKCKLRCGMNWEAQCEPTDRRACLCPRNNIFIGKFLWARLPSKKETLCQEACRKYGLTARVIEWNPFFKPEHEKMIGVYRWTTFRYLYDGKFCHCISMKNEPDMNQFRPCTDELCQWMCGHIGAKCDMKTRRQCMCYTHQLLAGLGRKPDPGETKCNVVCRRNLNEARIFELNWDVPPPHWTVVKAKFCACVRPVTASGLTHCQGLEGRDICPTVCDNPKAYCTKDKYCECFIQPNLLDNPMIRIPNGKEMEECGEICHSWTWPLAEDLDHRPFIYDEARRDCVEANNCSEVDTTPWALNQPGSLQVQIDAMEESPDDPKKYCLCAKTDDISNKPGIRFHVLMEPPKLSKTLPCVANYTCVAVAHSVHVIG</sequence>
<accession>A0ABP1QWC8</accession>
<evidence type="ECO:0000256" key="1">
    <source>
        <dbReference type="SAM" id="SignalP"/>
    </source>
</evidence>
<feature type="signal peptide" evidence="1">
    <location>
        <begin position="1"/>
        <end position="29"/>
    </location>
</feature>
<gene>
    <name evidence="2" type="ORF">ODALV1_LOCUS15865</name>
</gene>